<feature type="DNA-binding region" description="H-T-H motif" evidence="4">
    <location>
        <begin position="48"/>
        <end position="67"/>
    </location>
</feature>
<dbReference type="Pfam" id="PF00440">
    <property type="entry name" value="TetR_N"/>
    <property type="match status" value="1"/>
</dbReference>
<dbReference type="GO" id="GO:0003677">
    <property type="term" value="F:DNA binding"/>
    <property type="evidence" value="ECO:0007669"/>
    <property type="project" value="UniProtKB-UniRule"/>
</dbReference>
<keyword evidence="2 4" id="KW-0238">DNA-binding</keyword>
<gene>
    <name evidence="6" type="ORF">PES01_13860</name>
</gene>
<dbReference type="InterPro" id="IPR011075">
    <property type="entry name" value="TetR_C"/>
</dbReference>
<sequence>MLFTMNTVQAPVRRGRPPKTPRENADTKAHLIRVGLETLTEFGFSATGLDTILKKAGVPKGSFYHYFKSKEVYGIALVDAYDDYFIAKLSKYLSDESTPPLERLINFTQSAISGMQKYDFKRGCLVGNLNQELNHLSDEFKVRLLQSYQAWQTQVEHCLNDAKQSGTIANSVNTQLMSEYFWIGWEGAVMRAKLTQSSKPLTLYTEMYLRALLT</sequence>
<dbReference type="EMBL" id="BJUM01000011">
    <property type="protein sequence ID" value="GEK54541.1"/>
    <property type="molecule type" value="Genomic_DNA"/>
</dbReference>
<keyword evidence="1" id="KW-0805">Transcription regulation</keyword>
<protein>
    <submittedName>
        <fullName evidence="6">TetR family transcriptional regulator</fullName>
    </submittedName>
</protein>
<dbReference type="AlphaFoldDB" id="A0A510XV86"/>
<dbReference type="PROSITE" id="PS50977">
    <property type="entry name" value="HTH_TETR_2"/>
    <property type="match status" value="1"/>
</dbReference>
<evidence type="ECO:0000313" key="7">
    <source>
        <dbReference type="Proteomes" id="UP000321419"/>
    </source>
</evidence>
<dbReference type="PANTHER" id="PTHR47506:SF6">
    <property type="entry name" value="HTH-TYPE TRANSCRIPTIONAL REPRESSOR NEMR"/>
    <property type="match status" value="1"/>
</dbReference>
<dbReference type="Gene3D" id="1.10.357.10">
    <property type="entry name" value="Tetracycline Repressor, domain 2"/>
    <property type="match status" value="1"/>
</dbReference>
<evidence type="ECO:0000313" key="6">
    <source>
        <dbReference type="EMBL" id="GEK54541.1"/>
    </source>
</evidence>
<reference evidence="6 7" key="1">
    <citation type="submission" date="2019-07" db="EMBL/GenBank/DDBJ databases">
        <title>Whole genome shotgun sequence of Pseudoalteromonas espejiana NBRC 102222.</title>
        <authorList>
            <person name="Hosoyama A."/>
            <person name="Uohara A."/>
            <person name="Ohji S."/>
            <person name="Ichikawa N."/>
        </authorList>
    </citation>
    <scope>NUCLEOTIDE SEQUENCE [LARGE SCALE GENOMIC DNA]</scope>
    <source>
        <strain evidence="6 7">NBRC 102222</strain>
    </source>
</reference>
<evidence type="ECO:0000256" key="1">
    <source>
        <dbReference type="ARBA" id="ARBA00023015"/>
    </source>
</evidence>
<proteinExistence type="predicted"/>
<dbReference type="InterPro" id="IPR036271">
    <property type="entry name" value="Tet_transcr_reg_TetR-rel_C_sf"/>
</dbReference>
<dbReference type="PANTHER" id="PTHR47506">
    <property type="entry name" value="TRANSCRIPTIONAL REGULATORY PROTEIN"/>
    <property type="match status" value="1"/>
</dbReference>
<dbReference type="SUPFAM" id="SSF46689">
    <property type="entry name" value="Homeodomain-like"/>
    <property type="match status" value="1"/>
</dbReference>
<comment type="caution">
    <text evidence="6">The sequence shown here is derived from an EMBL/GenBank/DDBJ whole genome shotgun (WGS) entry which is preliminary data.</text>
</comment>
<evidence type="ECO:0000256" key="4">
    <source>
        <dbReference type="PROSITE-ProRule" id="PRU00335"/>
    </source>
</evidence>
<evidence type="ECO:0000256" key="2">
    <source>
        <dbReference type="ARBA" id="ARBA00023125"/>
    </source>
</evidence>
<dbReference type="Proteomes" id="UP000321419">
    <property type="component" value="Unassembled WGS sequence"/>
</dbReference>
<evidence type="ECO:0000259" key="5">
    <source>
        <dbReference type="PROSITE" id="PS50977"/>
    </source>
</evidence>
<evidence type="ECO:0000256" key="3">
    <source>
        <dbReference type="ARBA" id="ARBA00023163"/>
    </source>
</evidence>
<dbReference type="InterPro" id="IPR009057">
    <property type="entry name" value="Homeodomain-like_sf"/>
</dbReference>
<name>A0A510XV86_9GAMM</name>
<dbReference type="Pfam" id="PF16925">
    <property type="entry name" value="TetR_C_13"/>
    <property type="match status" value="1"/>
</dbReference>
<dbReference type="SUPFAM" id="SSF48498">
    <property type="entry name" value="Tetracyclin repressor-like, C-terminal domain"/>
    <property type="match status" value="1"/>
</dbReference>
<organism evidence="6 7">
    <name type="scientific">Pseudoalteromonas espejiana</name>
    <dbReference type="NCBI Taxonomy" id="28107"/>
    <lineage>
        <taxon>Bacteria</taxon>
        <taxon>Pseudomonadati</taxon>
        <taxon>Pseudomonadota</taxon>
        <taxon>Gammaproteobacteria</taxon>
        <taxon>Alteromonadales</taxon>
        <taxon>Pseudoalteromonadaceae</taxon>
        <taxon>Pseudoalteromonas</taxon>
    </lineage>
</organism>
<dbReference type="PRINTS" id="PR00455">
    <property type="entry name" value="HTHTETR"/>
</dbReference>
<keyword evidence="3" id="KW-0804">Transcription</keyword>
<accession>A0A510XV86</accession>
<dbReference type="InterPro" id="IPR001647">
    <property type="entry name" value="HTH_TetR"/>
</dbReference>
<keyword evidence="7" id="KW-1185">Reference proteome</keyword>
<feature type="domain" description="HTH tetR-type" evidence="5">
    <location>
        <begin position="25"/>
        <end position="85"/>
    </location>
</feature>